<accession>A0A319BFZ2</accession>
<reference evidence="2" key="1">
    <citation type="submission" date="2016-12" db="EMBL/GenBank/DDBJ databases">
        <title>The genomes of Aspergillus section Nigri reveals drivers in fungal speciation.</title>
        <authorList>
            <consortium name="DOE Joint Genome Institute"/>
            <person name="Vesth T.C."/>
            <person name="Nybo J."/>
            <person name="Theobald S."/>
            <person name="Brandl J."/>
            <person name="Frisvad J.C."/>
            <person name="Nielsen K.F."/>
            <person name="Lyhne E.K."/>
            <person name="Kogle M.E."/>
            <person name="Kuo A."/>
            <person name="Riley R."/>
            <person name="Clum A."/>
            <person name="Nolan M."/>
            <person name="Lipzen A."/>
            <person name="Salamov A."/>
            <person name="Henrissat B."/>
            <person name="Wiebenga A."/>
            <person name="De Vries R.P."/>
            <person name="Grigoriev I.V."/>
            <person name="Mortensen U.H."/>
            <person name="Andersen M.R."/>
            <person name="Baker S.E."/>
        </authorList>
    </citation>
    <scope>NUCLEOTIDE SEQUENCE [LARGE SCALE GENOMIC DNA]</scope>
    <source>
        <strain evidence="2">CBS 113365</strain>
    </source>
</reference>
<dbReference type="GeneID" id="37206126"/>
<keyword evidence="3" id="KW-1185">Reference proteome</keyword>
<dbReference type="AlphaFoldDB" id="A0A319BFZ2"/>
<keyword evidence="1" id="KW-0472">Membrane</keyword>
<name>A0A319BFZ2_ASPVC</name>
<proteinExistence type="predicted"/>
<gene>
    <name evidence="2" type="ORF">BO88DRAFT_153301</name>
</gene>
<evidence type="ECO:0000313" key="2">
    <source>
        <dbReference type="EMBL" id="PYH64803.1"/>
    </source>
</evidence>
<organism evidence="2 3">
    <name type="scientific">Aspergillus vadensis (strain CBS 113365 / IMI 142717 / IBT 24658)</name>
    <dbReference type="NCBI Taxonomy" id="1448311"/>
    <lineage>
        <taxon>Eukaryota</taxon>
        <taxon>Fungi</taxon>
        <taxon>Dikarya</taxon>
        <taxon>Ascomycota</taxon>
        <taxon>Pezizomycotina</taxon>
        <taxon>Eurotiomycetes</taxon>
        <taxon>Eurotiomycetidae</taxon>
        <taxon>Eurotiales</taxon>
        <taxon>Aspergillaceae</taxon>
        <taxon>Aspergillus</taxon>
        <taxon>Aspergillus subgen. Circumdati</taxon>
    </lineage>
</organism>
<protein>
    <submittedName>
        <fullName evidence="2">Uncharacterized protein</fullName>
    </submittedName>
</protein>
<evidence type="ECO:0000313" key="3">
    <source>
        <dbReference type="Proteomes" id="UP000248405"/>
    </source>
</evidence>
<sequence>MQAYTIRLLGSDLRKPTKGFHYDNFPSYWGTHCYMPMMFWDLSFFLFLFSFLRLACLLRCHLYPWGIEPEEEGSSDGQRRVEEAIASGIGDTLHSTGVSCRDDIEMI</sequence>
<feature type="transmembrane region" description="Helical" evidence="1">
    <location>
        <begin position="37"/>
        <end position="58"/>
    </location>
</feature>
<dbReference type="Proteomes" id="UP000248405">
    <property type="component" value="Unassembled WGS sequence"/>
</dbReference>
<dbReference type="RefSeq" id="XP_025558597.1">
    <property type="nucleotide sequence ID" value="XM_025701534.1"/>
</dbReference>
<keyword evidence="1" id="KW-0812">Transmembrane</keyword>
<keyword evidence="1" id="KW-1133">Transmembrane helix</keyword>
<dbReference type="EMBL" id="KZ821641">
    <property type="protein sequence ID" value="PYH64803.1"/>
    <property type="molecule type" value="Genomic_DNA"/>
</dbReference>
<evidence type="ECO:0000256" key="1">
    <source>
        <dbReference type="SAM" id="Phobius"/>
    </source>
</evidence>